<dbReference type="PANTHER" id="PTHR45528:SF11">
    <property type="entry name" value="HISTIDINE KINASE"/>
    <property type="match status" value="1"/>
</dbReference>
<comment type="subcellular location">
    <subcellularLocation>
        <location evidence="2">Membrane</location>
        <topology evidence="2">Multi-pass membrane protein</topology>
    </subcellularLocation>
</comment>
<dbReference type="InterPro" id="IPR003594">
    <property type="entry name" value="HATPase_dom"/>
</dbReference>
<evidence type="ECO:0000256" key="8">
    <source>
        <dbReference type="ARBA" id="ARBA00022989"/>
    </source>
</evidence>
<dbReference type="Pfam" id="PF00512">
    <property type="entry name" value="HisKA"/>
    <property type="match status" value="1"/>
</dbReference>
<evidence type="ECO:0000256" key="11">
    <source>
        <dbReference type="ARBA" id="ARBA00023136"/>
    </source>
</evidence>
<dbReference type="InterPro" id="IPR050398">
    <property type="entry name" value="HssS/ArlS-like"/>
</dbReference>
<dbReference type="InterPro" id="IPR003660">
    <property type="entry name" value="HAMP_dom"/>
</dbReference>
<comment type="function">
    <text evidence="12">Member of the two-component regulatory system HssS/HssR involved in intracellular heme homeostasis and tempering of staphylococcal virulence. HssS functions as a heme sensor histidine kinase which is autophosphorylated at a histidine residue and transfers its phosphate group to an aspartate residue of HssR. HssR/HssS activates the expression of hrtAB, an efflux pump, in response to extracellular heme, hemin, hemoglobin or blood.</text>
</comment>
<evidence type="ECO:0000256" key="3">
    <source>
        <dbReference type="ARBA" id="ARBA00012438"/>
    </source>
</evidence>
<dbReference type="InterPro" id="IPR005467">
    <property type="entry name" value="His_kinase_dom"/>
</dbReference>
<dbReference type="InterPro" id="IPR036890">
    <property type="entry name" value="HATPase_C_sf"/>
</dbReference>
<evidence type="ECO:0000256" key="12">
    <source>
        <dbReference type="ARBA" id="ARBA00037219"/>
    </source>
</evidence>
<name>A0AAU7VP89_9FIRM</name>
<evidence type="ECO:0000256" key="9">
    <source>
        <dbReference type="ARBA" id="ARBA00023012"/>
    </source>
</evidence>
<dbReference type="RefSeq" id="WP_350344624.1">
    <property type="nucleotide sequence ID" value="NZ_CP158367.1"/>
</dbReference>
<dbReference type="AlphaFoldDB" id="A0AAU7VP89"/>
<dbReference type="SUPFAM" id="SSF55874">
    <property type="entry name" value="ATPase domain of HSP90 chaperone/DNA topoisomerase II/histidine kinase"/>
    <property type="match status" value="1"/>
</dbReference>
<comment type="catalytic activity">
    <reaction evidence="1">
        <text>ATP + protein L-histidine = ADP + protein N-phospho-L-histidine.</text>
        <dbReference type="EC" id="2.7.13.3"/>
    </reaction>
</comment>
<dbReference type="Gene3D" id="6.10.340.10">
    <property type="match status" value="1"/>
</dbReference>
<dbReference type="PANTHER" id="PTHR45528">
    <property type="entry name" value="SENSOR HISTIDINE KINASE CPXA"/>
    <property type="match status" value="1"/>
</dbReference>
<dbReference type="CDD" id="cd00075">
    <property type="entry name" value="HATPase"/>
    <property type="match status" value="1"/>
</dbReference>
<dbReference type="SMART" id="SM00304">
    <property type="entry name" value="HAMP"/>
    <property type="match status" value="1"/>
</dbReference>
<evidence type="ECO:0000256" key="10">
    <source>
        <dbReference type="ARBA" id="ARBA00023026"/>
    </source>
</evidence>
<keyword evidence="10" id="KW-0843">Virulence</keyword>
<dbReference type="GO" id="GO:0000155">
    <property type="term" value="F:phosphorelay sensor kinase activity"/>
    <property type="evidence" value="ECO:0007669"/>
    <property type="project" value="InterPro"/>
</dbReference>
<evidence type="ECO:0000256" key="13">
    <source>
        <dbReference type="ARBA" id="ARBA00040841"/>
    </source>
</evidence>
<keyword evidence="6 14" id="KW-0812">Transmembrane</keyword>
<dbReference type="Pfam" id="PF02518">
    <property type="entry name" value="HATPase_c"/>
    <property type="match status" value="1"/>
</dbReference>
<proteinExistence type="predicted"/>
<keyword evidence="8 14" id="KW-1133">Transmembrane helix</keyword>
<keyword evidence="4" id="KW-0597">Phosphoprotein</keyword>
<keyword evidence="9" id="KW-0902">Two-component regulatory system</keyword>
<dbReference type="GO" id="GO:0005886">
    <property type="term" value="C:plasma membrane"/>
    <property type="evidence" value="ECO:0007669"/>
    <property type="project" value="TreeGrafter"/>
</dbReference>
<feature type="transmembrane region" description="Helical" evidence="14">
    <location>
        <begin position="6"/>
        <end position="30"/>
    </location>
</feature>
<dbReference type="FunFam" id="1.10.287.130:FF:000001">
    <property type="entry name" value="Two-component sensor histidine kinase"/>
    <property type="match status" value="1"/>
</dbReference>
<dbReference type="SMART" id="SM00388">
    <property type="entry name" value="HisKA"/>
    <property type="match status" value="1"/>
</dbReference>
<protein>
    <recommendedName>
        <fullName evidence="13">Heme sensor protein HssS</fullName>
        <ecNumber evidence="3">2.7.13.3</ecNumber>
    </recommendedName>
</protein>
<evidence type="ECO:0000256" key="1">
    <source>
        <dbReference type="ARBA" id="ARBA00000085"/>
    </source>
</evidence>
<dbReference type="InterPro" id="IPR003661">
    <property type="entry name" value="HisK_dim/P_dom"/>
</dbReference>
<dbReference type="PROSITE" id="PS50885">
    <property type="entry name" value="HAMP"/>
    <property type="match status" value="1"/>
</dbReference>
<dbReference type="CDD" id="cd00082">
    <property type="entry name" value="HisKA"/>
    <property type="match status" value="1"/>
</dbReference>
<dbReference type="Pfam" id="PF00672">
    <property type="entry name" value="HAMP"/>
    <property type="match status" value="1"/>
</dbReference>
<evidence type="ECO:0000259" key="16">
    <source>
        <dbReference type="PROSITE" id="PS50885"/>
    </source>
</evidence>
<accession>A0AAU7VP89</accession>
<dbReference type="Gene3D" id="3.30.565.10">
    <property type="entry name" value="Histidine kinase-like ATPase, C-terminal domain"/>
    <property type="match status" value="1"/>
</dbReference>
<dbReference type="CDD" id="cd06225">
    <property type="entry name" value="HAMP"/>
    <property type="match status" value="1"/>
</dbReference>
<reference evidence="17" key="2">
    <citation type="submission" date="2024-06" db="EMBL/GenBank/DDBJ databases">
        <authorList>
            <person name="Petrova K.O."/>
            <person name="Toshchakov S.V."/>
            <person name="Boltjanskaja Y.V."/>
            <person name="Kevbrin V."/>
        </authorList>
    </citation>
    <scope>NUCLEOTIDE SEQUENCE</scope>
    <source>
        <strain evidence="17">Z-910T</strain>
    </source>
</reference>
<organism evidence="17">
    <name type="scientific">Proteinivorax tanatarense</name>
    <dbReference type="NCBI Taxonomy" id="1260629"/>
    <lineage>
        <taxon>Bacteria</taxon>
        <taxon>Bacillati</taxon>
        <taxon>Bacillota</taxon>
        <taxon>Clostridia</taxon>
        <taxon>Eubacteriales</taxon>
        <taxon>Proteinivoracaceae</taxon>
        <taxon>Proteinivorax</taxon>
    </lineage>
</organism>
<evidence type="ECO:0000256" key="7">
    <source>
        <dbReference type="ARBA" id="ARBA00022777"/>
    </source>
</evidence>
<evidence type="ECO:0000259" key="15">
    <source>
        <dbReference type="PROSITE" id="PS50109"/>
    </source>
</evidence>
<dbReference type="EC" id="2.7.13.3" evidence="3"/>
<gene>
    <name evidence="17" type="ORF">PRVXT_001050</name>
</gene>
<evidence type="ECO:0000256" key="2">
    <source>
        <dbReference type="ARBA" id="ARBA00004141"/>
    </source>
</evidence>
<dbReference type="InterPro" id="IPR036097">
    <property type="entry name" value="HisK_dim/P_sf"/>
</dbReference>
<keyword evidence="5" id="KW-0808">Transferase</keyword>
<evidence type="ECO:0000256" key="6">
    <source>
        <dbReference type="ARBA" id="ARBA00022692"/>
    </source>
</evidence>
<evidence type="ECO:0000256" key="14">
    <source>
        <dbReference type="SAM" id="Phobius"/>
    </source>
</evidence>
<feature type="domain" description="HAMP" evidence="16">
    <location>
        <begin position="159"/>
        <end position="211"/>
    </location>
</feature>
<dbReference type="EMBL" id="CP158367">
    <property type="protein sequence ID" value="XBX75889.1"/>
    <property type="molecule type" value="Genomic_DNA"/>
</dbReference>
<sequence>MKNIAIKLSVFFIIVICISSLLSFVVTTLYTSDIEKEIRQNQQEIAVSIIALNEKTDIEVADIVESMPTYMYDISIIDKFELEKQTSPEQLEKIQNDEIAFIHPTMFHDPITIFKVNDKYIEISLYHHNTIFKITASRTWLSTLLYVGIGAILISLLANRVVKPVLRLTNATQEVAKGNFDIQVKNESNDEVGQLTKNFNKMTRELKQIECLRKDFINNVSHEFKAPIASIQGFAKLLQQGDLTQEQKKEYTGIIVEETARLSNLSSNILKLSKLENQEIVEKRVLFSLDEQIRKSILVLEHEWNKKDIEFDITLEKVEFLGDEEILQHVWINLLGNAIKFSNCGSAVKVSLEKIDSSVRVKVTDYGVGMDKETKNRIFEKFYQGDKAHSSEGNGLGLPLVKRIIDLYDGEVRVESELKKGTTFVVELPLE</sequence>
<dbReference type="SUPFAM" id="SSF158472">
    <property type="entry name" value="HAMP domain-like"/>
    <property type="match status" value="1"/>
</dbReference>
<dbReference type="FunFam" id="3.30.565.10:FF:000006">
    <property type="entry name" value="Sensor histidine kinase WalK"/>
    <property type="match status" value="1"/>
</dbReference>
<dbReference type="PROSITE" id="PS50109">
    <property type="entry name" value="HIS_KIN"/>
    <property type="match status" value="1"/>
</dbReference>
<feature type="domain" description="Histidine kinase" evidence="15">
    <location>
        <begin position="219"/>
        <end position="431"/>
    </location>
</feature>
<evidence type="ECO:0000256" key="4">
    <source>
        <dbReference type="ARBA" id="ARBA00022553"/>
    </source>
</evidence>
<reference evidence="17" key="1">
    <citation type="journal article" date="2013" name="Extremophiles">
        <title>Proteinivorax tanatarense gen. nov., sp. nov., an anaerobic, haloalkaliphilic, proteolytic bacterium isolated from a decaying algal bloom, and proposal of Proteinivoraceae fam. nov.</title>
        <authorList>
            <person name="Kevbrin V."/>
            <person name="Boltyanskaya Y."/>
            <person name="Zhilina T."/>
            <person name="Kolganova T."/>
            <person name="Lavrentjeva E."/>
            <person name="Kuznetsov B."/>
        </authorList>
    </citation>
    <scope>NUCLEOTIDE SEQUENCE</scope>
    <source>
        <strain evidence="17">Z-910T</strain>
    </source>
</reference>
<dbReference type="PRINTS" id="PR00344">
    <property type="entry name" value="BCTRLSENSOR"/>
</dbReference>
<dbReference type="SMART" id="SM00387">
    <property type="entry name" value="HATPase_c"/>
    <property type="match status" value="1"/>
</dbReference>
<dbReference type="SUPFAM" id="SSF47384">
    <property type="entry name" value="Homodimeric domain of signal transducing histidine kinase"/>
    <property type="match status" value="1"/>
</dbReference>
<feature type="transmembrane region" description="Helical" evidence="14">
    <location>
        <begin position="139"/>
        <end position="158"/>
    </location>
</feature>
<keyword evidence="11 14" id="KW-0472">Membrane</keyword>
<evidence type="ECO:0000313" key="17">
    <source>
        <dbReference type="EMBL" id="XBX75889.1"/>
    </source>
</evidence>
<dbReference type="Gene3D" id="1.10.287.130">
    <property type="match status" value="1"/>
</dbReference>
<dbReference type="InterPro" id="IPR004358">
    <property type="entry name" value="Sig_transdc_His_kin-like_C"/>
</dbReference>
<evidence type="ECO:0000256" key="5">
    <source>
        <dbReference type="ARBA" id="ARBA00022679"/>
    </source>
</evidence>
<keyword evidence="7 17" id="KW-0418">Kinase</keyword>